<accession>A0A4U8YNJ9</accession>
<proteinExistence type="predicted"/>
<gene>
    <name evidence="2" type="ORF">MSL71_29880</name>
</gene>
<dbReference type="EMBL" id="CAADHO010000005">
    <property type="protein sequence ID" value="VFQ45331.1"/>
    <property type="molecule type" value="Genomic_DNA"/>
</dbReference>
<protein>
    <submittedName>
        <fullName evidence="2">Uncharacterized protein</fullName>
    </submittedName>
</protein>
<feature type="region of interest" description="Disordered" evidence="1">
    <location>
        <begin position="95"/>
        <end position="128"/>
    </location>
</feature>
<dbReference type="Pfam" id="PF19268">
    <property type="entry name" value="CIS_TMP"/>
    <property type="match status" value="2"/>
</dbReference>
<dbReference type="RefSeq" id="WP_246317806.1">
    <property type="nucleotide sequence ID" value="NZ_CAADHO010000005.1"/>
</dbReference>
<sequence>MTPIFKVRRARFEVALRGGQEARAMEHALVPLLRQRVMPVFESVLERFDWPEGDVVIPGIVLDLGEVTATEAAELIPKRFEARLIRQLTSHLKTLKARHPRGGPEASDAQAQRPEPKPPTRHTKGDGREAAFRRVLKQVLVLGRGGRNLSRMVELWPEFPWVVRHLFFYYAHERNVPRHAALYLGRDRLRQSAMLLSPEHGGFVGGFVAKTAENRLLLKHTAPVSGDADGFERLLWEFTLGYLLVEGKARFERRQYVSHLISRIASHENVDARRLLRAFQAVFLQVPGAAGQEMREILGSLARDSVAEEKKHRGSAQKGQKHGPLWEHGSLERVLIGKGTPAEIEAVIRSLAGGDAEVRRLVLNEGRRADVRSAMVKALSHEQLESLVAALGPEEAAAGRFVNRCISRGTTFEKRTPEVTGREAFSHQLWELSLAFLLVERKSRFNFKRYLQRLISGMASRYNMAYGTLLSVFRDVYATGGGKREQDDLALLDELWMEEHQRKTPATKEGRATGGAGGAPLVPGDGNTTSASEKPPAETGSGAERPDAVVTGQGPSADGSGLSDPSTAYPALVRLLQLLDSDVPPTPGEKELCAREIRAALARNGAPFGKPLAERLRSLRAARRLAEVLPARDGVRVLGVIAPSWGLGVHGVLDAVIRAIGASGRNSGLGVWALRIRAWAFQLAAAPSHGPMTPTLFLRSLLAWMGRHGSPQLAGTLLGLLPAAVGKGPGGEAAAAAVHGVLYGGRAGNAKEAMVTAPAPAAPEEKARHGKRSAQPMAPDAALPPAKQPWDTEVPEGEVCRVASAGLVILSPYLPSLFSRLGYLEHGRFSDPAQADRAALLLHYLSHNALETPEYPLVLNRLLCGTASEGRVLDPMVLSEGETGLADELLRAVIAHWTALKNTSPQGLRESFLVRSGDLILKEGAWHLTVEPRAWDVLLDRLPWGISPIKHPWMKQVLYVNWR</sequence>
<evidence type="ECO:0000313" key="2">
    <source>
        <dbReference type="EMBL" id="VFQ45331.1"/>
    </source>
</evidence>
<feature type="compositionally biased region" description="Basic and acidic residues" evidence="1">
    <location>
        <begin position="114"/>
        <end position="128"/>
    </location>
</feature>
<organism evidence="2 3">
    <name type="scientific">Desulfoluna butyratoxydans</name>
    <dbReference type="NCBI Taxonomy" id="231438"/>
    <lineage>
        <taxon>Bacteria</taxon>
        <taxon>Pseudomonadati</taxon>
        <taxon>Thermodesulfobacteriota</taxon>
        <taxon>Desulfobacteria</taxon>
        <taxon>Desulfobacterales</taxon>
        <taxon>Desulfolunaceae</taxon>
        <taxon>Desulfoluna</taxon>
    </lineage>
</organism>
<keyword evidence="3" id="KW-1185">Reference proteome</keyword>
<evidence type="ECO:0000256" key="1">
    <source>
        <dbReference type="SAM" id="MobiDB-lite"/>
    </source>
</evidence>
<reference evidence="2 3" key="1">
    <citation type="submission" date="2019-03" db="EMBL/GenBank/DDBJ databases">
        <authorList>
            <person name="Nijsse B."/>
        </authorList>
    </citation>
    <scope>NUCLEOTIDE SEQUENCE [LARGE SCALE GENOMIC DNA]</scope>
    <source>
        <strain evidence="2">Desulfoluna butyratoxydans MSL71</strain>
    </source>
</reference>
<feature type="compositionally biased region" description="Basic and acidic residues" evidence="1">
    <location>
        <begin position="500"/>
        <end position="511"/>
    </location>
</feature>
<dbReference type="AlphaFoldDB" id="A0A4U8YNJ9"/>
<feature type="region of interest" description="Disordered" evidence="1">
    <location>
        <begin position="760"/>
        <end position="788"/>
    </location>
</feature>
<dbReference type="InterPro" id="IPR045538">
    <property type="entry name" value="CIS_TMP"/>
</dbReference>
<name>A0A4U8YNJ9_9BACT</name>
<feature type="region of interest" description="Disordered" evidence="1">
    <location>
        <begin position="500"/>
        <end position="564"/>
    </location>
</feature>
<dbReference type="Proteomes" id="UP000507962">
    <property type="component" value="Unassembled WGS sequence"/>
</dbReference>
<evidence type="ECO:0000313" key="3">
    <source>
        <dbReference type="Proteomes" id="UP000507962"/>
    </source>
</evidence>